<sequence length="55" mass="5888">MSQVGGTHLIKRLNLALSIAVGLIHELALQLVLIHELALQLALIPELALQLALSN</sequence>
<keyword evidence="1" id="KW-0472">Membrane</keyword>
<name>L7E9V1_MICAE</name>
<accession>L7E9V1</accession>
<organism evidence="2 3">
    <name type="scientific">Microcystis aeruginosa TAIHU98</name>
    <dbReference type="NCBI Taxonomy" id="1134457"/>
    <lineage>
        <taxon>Bacteria</taxon>
        <taxon>Bacillati</taxon>
        <taxon>Cyanobacteriota</taxon>
        <taxon>Cyanophyceae</taxon>
        <taxon>Oscillatoriophycideae</taxon>
        <taxon>Chroococcales</taxon>
        <taxon>Microcystaceae</taxon>
        <taxon>Microcystis</taxon>
    </lineage>
</organism>
<keyword evidence="1" id="KW-1133">Transmembrane helix</keyword>
<evidence type="ECO:0000256" key="1">
    <source>
        <dbReference type="SAM" id="Phobius"/>
    </source>
</evidence>
<keyword evidence="1" id="KW-0812">Transmembrane</keyword>
<protein>
    <submittedName>
        <fullName evidence="2">Uncharacterized protein</fullName>
    </submittedName>
</protein>
<dbReference type="EMBL" id="ANKQ01000001">
    <property type="protein sequence ID" value="ELP56230.1"/>
    <property type="molecule type" value="Genomic_DNA"/>
</dbReference>
<evidence type="ECO:0000313" key="2">
    <source>
        <dbReference type="EMBL" id="ELP56230.1"/>
    </source>
</evidence>
<evidence type="ECO:0000313" key="3">
    <source>
        <dbReference type="Proteomes" id="UP000010932"/>
    </source>
</evidence>
<dbReference type="Proteomes" id="UP000010932">
    <property type="component" value="Unassembled WGS sequence"/>
</dbReference>
<dbReference type="PATRIC" id="fig|1134457.3.peg.763"/>
<dbReference type="AlphaFoldDB" id="L7E9V1"/>
<comment type="caution">
    <text evidence="2">The sequence shown here is derived from an EMBL/GenBank/DDBJ whole genome shotgun (WGS) entry which is preliminary data.</text>
</comment>
<gene>
    <name evidence="2" type="ORF">O53_832</name>
</gene>
<feature type="transmembrane region" description="Helical" evidence="1">
    <location>
        <begin position="12"/>
        <end position="33"/>
    </location>
</feature>
<reference evidence="2 3" key="1">
    <citation type="journal article" date="2013" name="Genome Announc.">
        <title>Whole-Genome Sequence of Microcystis aeruginosa TAIHU98, a Nontoxic Bloom-Forming Strain Isolated from Taihu Lake, China.</title>
        <authorList>
            <person name="Yang C."/>
            <person name="Zhang W."/>
            <person name="Ren M."/>
            <person name="Song L."/>
            <person name="Li T."/>
            <person name="Zhao J."/>
        </authorList>
    </citation>
    <scope>NUCLEOTIDE SEQUENCE [LARGE SCALE GENOMIC DNA]</scope>
    <source>
        <strain evidence="2 3">TAIHU98</strain>
    </source>
</reference>
<proteinExistence type="predicted"/>